<dbReference type="EMBL" id="HACG01046788">
    <property type="protein sequence ID" value="CEK93653.1"/>
    <property type="molecule type" value="Transcribed_RNA"/>
</dbReference>
<proteinExistence type="predicted"/>
<evidence type="ECO:0000313" key="3">
    <source>
        <dbReference type="EMBL" id="CEK93656.1"/>
    </source>
</evidence>
<dbReference type="AlphaFoldDB" id="A0A0B7BNC0"/>
<protein>
    <submittedName>
        <fullName evidence="2">Uncharacterized protein</fullName>
    </submittedName>
</protein>
<gene>
    <name evidence="2" type="primary">ORF196464</name>
    <name evidence="1" type="synonym">ORF196455</name>
    <name evidence="3" type="synonym">ORF196467</name>
</gene>
<sequence length="81" mass="9160">MMMYKWMGLCITVTKQTRVFQEICGRVIAKQNGSYRTSTSSMNVEVEVITAVLQCLSETLLLEPVIISVYALEDIKQQVVV</sequence>
<accession>A0A0B7BNC0</accession>
<dbReference type="EMBL" id="HACG01046791">
    <property type="protein sequence ID" value="CEK93656.1"/>
    <property type="molecule type" value="Transcribed_RNA"/>
</dbReference>
<organism evidence="2">
    <name type="scientific">Arion vulgaris</name>
    <dbReference type="NCBI Taxonomy" id="1028688"/>
    <lineage>
        <taxon>Eukaryota</taxon>
        <taxon>Metazoa</taxon>
        <taxon>Spiralia</taxon>
        <taxon>Lophotrochozoa</taxon>
        <taxon>Mollusca</taxon>
        <taxon>Gastropoda</taxon>
        <taxon>Heterobranchia</taxon>
        <taxon>Euthyneura</taxon>
        <taxon>Panpulmonata</taxon>
        <taxon>Eupulmonata</taxon>
        <taxon>Stylommatophora</taxon>
        <taxon>Helicina</taxon>
        <taxon>Arionoidea</taxon>
        <taxon>Arionidae</taxon>
        <taxon>Arion</taxon>
    </lineage>
</organism>
<dbReference type="EMBL" id="HACG01046790">
    <property type="protein sequence ID" value="CEK93655.1"/>
    <property type="molecule type" value="Transcribed_RNA"/>
</dbReference>
<evidence type="ECO:0000313" key="2">
    <source>
        <dbReference type="EMBL" id="CEK93655.1"/>
    </source>
</evidence>
<name>A0A0B7BNC0_9EUPU</name>
<evidence type="ECO:0000313" key="1">
    <source>
        <dbReference type="EMBL" id="CEK93653.1"/>
    </source>
</evidence>
<reference evidence="2" key="1">
    <citation type="submission" date="2014-12" db="EMBL/GenBank/DDBJ databases">
        <title>Insight into the proteome of Arion vulgaris.</title>
        <authorList>
            <person name="Aradska J."/>
            <person name="Bulat T."/>
            <person name="Smidak R."/>
            <person name="Sarate P."/>
            <person name="Gangsoo J."/>
            <person name="Sialana F."/>
            <person name="Bilban M."/>
            <person name="Lubec G."/>
        </authorList>
    </citation>
    <scope>NUCLEOTIDE SEQUENCE</scope>
    <source>
        <tissue evidence="2">Skin</tissue>
    </source>
</reference>